<dbReference type="InterPro" id="IPR051310">
    <property type="entry name" value="MCP_chemotaxis"/>
</dbReference>
<sequence length="511" mass="54848">MRFADFKIGMRLGLSFAGMLLLSASMVGVGITMLGRLNDQVTIVNDINLPRLLHADAARESLNKVAIAIRNLLLTEDKETQKSSLLDIKSSRDDLSKEIDFLFKTLARAEVRDRLLKQNNAYKYSLDTVLNLNAQGKHGEAIQSLNKELLPVLVAYKATLDDINQFQVSQTGKATQTITDLYQSSRFLLASLGCIALILGVALAWLITRSITRPISEAVVIARTIASGDLTQQVSAQGKDETSQLLLALQDMNNSLCSIVRDVRQGSDTIATATREIAAGNTNLSSRTEEQAASLQETAASMEQLTATVRQNAESAKQGNELASDASQVAVLSGEVVGRVVSTMREISDSSGRVADIIGTIEGIAFQTNILALNAAVEAARAGEQGRGFAVVAGEVRVLAQRSATAAKEIKELIDDSVVRVQAGATQVNEAGRTIEEVVSAVRRVSSLMTEIAAASHEQHQGIEQVNQAVTQMDEVTQQNAALVEQAAAAAGALHDQTQRLVERVSVFRVN</sequence>
<accession>A0A0L0M3T9</accession>
<evidence type="ECO:0000256" key="3">
    <source>
        <dbReference type="ARBA" id="ARBA00029447"/>
    </source>
</evidence>
<keyword evidence="8" id="KW-0675">Receptor</keyword>
<dbReference type="PROSITE" id="PS50885">
    <property type="entry name" value="HAMP"/>
    <property type="match status" value="1"/>
</dbReference>
<dbReference type="InterPro" id="IPR024478">
    <property type="entry name" value="HlyB_4HB_MCP"/>
</dbReference>
<dbReference type="InterPro" id="IPR047347">
    <property type="entry name" value="YvaQ-like_sensor"/>
</dbReference>
<keyword evidence="5" id="KW-0812">Transmembrane</keyword>
<dbReference type="InterPro" id="IPR004091">
    <property type="entry name" value="Chemotax_Me-accpt_rcpt_Me-site"/>
</dbReference>
<dbReference type="Pfam" id="PF12729">
    <property type="entry name" value="4HB_MCP_1"/>
    <property type="match status" value="1"/>
</dbReference>
<evidence type="ECO:0000313" key="8">
    <source>
        <dbReference type="EMBL" id="KND56961.1"/>
    </source>
</evidence>
<dbReference type="GO" id="GO:0005886">
    <property type="term" value="C:plasma membrane"/>
    <property type="evidence" value="ECO:0007669"/>
    <property type="project" value="TreeGrafter"/>
</dbReference>
<dbReference type="PRINTS" id="PR00260">
    <property type="entry name" value="CHEMTRNSDUCR"/>
</dbReference>
<reference evidence="9" key="1">
    <citation type="submission" date="2015-06" db="EMBL/GenBank/DDBJ databases">
        <title>Comparative genomics of Burkholderia leaf nodule symbionts.</title>
        <authorList>
            <person name="Carlier A."/>
            <person name="Eberl L."/>
            <person name="Pinto-Carbo M."/>
        </authorList>
    </citation>
    <scope>NUCLEOTIDE SEQUENCE [LARGE SCALE GENOMIC DNA]</scope>
    <source>
        <strain evidence="9">UZHbot4</strain>
    </source>
</reference>
<organism evidence="8 9">
    <name type="scientific">Candidatus Burkholderia verschuerenii</name>
    <dbReference type="NCBI Taxonomy" id="242163"/>
    <lineage>
        <taxon>Bacteria</taxon>
        <taxon>Pseudomonadati</taxon>
        <taxon>Pseudomonadota</taxon>
        <taxon>Betaproteobacteria</taxon>
        <taxon>Burkholderiales</taxon>
        <taxon>Burkholderiaceae</taxon>
        <taxon>Burkholderia</taxon>
    </lineage>
</organism>
<dbReference type="Pfam" id="PF00015">
    <property type="entry name" value="MCPsignal"/>
    <property type="match status" value="1"/>
</dbReference>
<dbReference type="GO" id="GO:0007165">
    <property type="term" value="P:signal transduction"/>
    <property type="evidence" value="ECO:0007669"/>
    <property type="project" value="UniProtKB-KW"/>
</dbReference>
<feature type="domain" description="HAMP" evidence="7">
    <location>
        <begin position="209"/>
        <end position="261"/>
    </location>
</feature>
<protein>
    <submittedName>
        <fullName evidence="8">Methyl-accepting chemotaxis protein I (Serine chemoreceptor protein)</fullName>
    </submittedName>
</protein>
<dbReference type="Proteomes" id="UP000036959">
    <property type="component" value="Unassembled WGS sequence"/>
</dbReference>
<dbReference type="SMART" id="SM00304">
    <property type="entry name" value="HAMP"/>
    <property type="match status" value="1"/>
</dbReference>
<dbReference type="OrthoDB" id="5441488at2"/>
<evidence type="ECO:0000256" key="1">
    <source>
        <dbReference type="ARBA" id="ARBA00004370"/>
    </source>
</evidence>
<dbReference type="AlphaFoldDB" id="A0A0L0M3T9"/>
<dbReference type="SUPFAM" id="SSF58104">
    <property type="entry name" value="Methyl-accepting chemotaxis protein (MCP) signaling domain"/>
    <property type="match status" value="1"/>
</dbReference>
<comment type="similarity">
    <text evidence="3">Belongs to the methyl-accepting chemotaxis (MCP) protein family.</text>
</comment>
<dbReference type="InterPro" id="IPR004090">
    <property type="entry name" value="Chemotax_Me-accpt_rcpt"/>
</dbReference>
<dbReference type="PANTHER" id="PTHR43531:SF14">
    <property type="entry name" value="METHYL-ACCEPTING CHEMOTAXIS PROTEIN I-RELATED"/>
    <property type="match status" value="1"/>
</dbReference>
<dbReference type="CDD" id="cd19411">
    <property type="entry name" value="MCP2201-like_sensor"/>
    <property type="match status" value="1"/>
</dbReference>
<dbReference type="GO" id="GO:0004888">
    <property type="term" value="F:transmembrane signaling receptor activity"/>
    <property type="evidence" value="ECO:0007669"/>
    <property type="project" value="InterPro"/>
</dbReference>
<dbReference type="InterPro" id="IPR004089">
    <property type="entry name" value="MCPsignal_dom"/>
</dbReference>
<dbReference type="Gene3D" id="1.10.287.950">
    <property type="entry name" value="Methyl-accepting chemotaxis protein"/>
    <property type="match status" value="1"/>
</dbReference>
<dbReference type="FunFam" id="1.10.287.950:FF:000001">
    <property type="entry name" value="Methyl-accepting chemotaxis sensory transducer"/>
    <property type="match status" value="1"/>
</dbReference>
<dbReference type="InterPro" id="IPR003660">
    <property type="entry name" value="HAMP_dom"/>
</dbReference>
<dbReference type="RefSeq" id="WP_050456025.1">
    <property type="nucleotide sequence ID" value="NZ_LFJJ01000294.1"/>
</dbReference>
<dbReference type="CDD" id="cd11386">
    <property type="entry name" value="MCP_signal"/>
    <property type="match status" value="1"/>
</dbReference>
<dbReference type="SMART" id="SM00283">
    <property type="entry name" value="MA"/>
    <property type="match status" value="1"/>
</dbReference>
<feature type="domain" description="Methyl-accepting transducer" evidence="6">
    <location>
        <begin position="266"/>
        <end position="495"/>
    </location>
</feature>
<name>A0A0L0M3T9_9BURK</name>
<dbReference type="EMBL" id="LFJJ01000294">
    <property type="protein sequence ID" value="KND56961.1"/>
    <property type="molecule type" value="Genomic_DNA"/>
</dbReference>
<dbReference type="PROSITE" id="PS50111">
    <property type="entry name" value="CHEMOTAXIS_TRANSDUC_2"/>
    <property type="match status" value="1"/>
</dbReference>
<keyword evidence="4" id="KW-0807">Transducer</keyword>
<evidence type="ECO:0000256" key="2">
    <source>
        <dbReference type="ARBA" id="ARBA00022481"/>
    </source>
</evidence>
<keyword evidence="5" id="KW-1133">Transmembrane helix</keyword>
<dbReference type="PANTHER" id="PTHR43531">
    <property type="entry name" value="PROTEIN ICFG"/>
    <property type="match status" value="1"/>
</dbReference>
<dbReference type="CDD" id="cd06225">
    <property type="entry name" value="HAMP"/>
    <property type="match status" value="1"/>
</dbReference>
<evidence type="ECO:0000313" key="9">
    <source>
        <dbReference type="Proteomes" id="UP000036959"/>
    </source>
</evidence>
<evidence type="ECO:0000259" key="7">
    <source>
        <dbReference type="PROSITE" id="PS50885"/>
    </source>
</evidence>
<proteinExistence type="inferred from homology"/>
<dbReference type="PROSITE" id="PS00538">
    <property type="entry name" value="CHEMOTAXIS_TRANSDUC_1"/>
    <property type="match status" value="1"/>
</dbReference>
<evidence type="ECO:0000256" key="5">
    <source>
        <dbReference type="SAM" id="Phobius"/>
    </source>
</evidence>
<keyword evidence="2" id="KW-0488">Methylation</keyword>
<dbReference type="Pfam" id="PF00672">
    <property type="entry name" value="HAMP"/>
    <property type="match status" value="1"/>
</dbReference>
<feature type="transmembrane region" description="Helical" evidence="5">
    <location>
        <begin position="187"/>
        <end position="207"/>
    </location>
</feature>
<evidence type="ECO:0000259" key="6">
    <source>
        <dbReference type="PROSITE" id="PS50111"/>
    </source>
</evidence>
<comment type="subcellular location">
    <subcellularLocation>
        <location evidence="1">Membrane</location>
    </subcellularLocation>
</comment>
<keyword evidence="5" id="KW-0472">Membrane</keyword>
<gene>
    <name evidence="8" type="ORF">BVER_02707c</name>
</gene>
<dbReference type="PATRIC" id="fig|242163.4.peg.4163"/>
<evidence type="ECO:0000256" key="4">
    <source>
        <dbReference type="PROSITE-ProRule" id="PRU00284"/>
    </source>
</evidence>
<dbReference type="GO" id="GO:0006935">
    <property type="term" value="P:chemotaxis"/>
    <property type="evidence" value="ECO:0007669"/>
    <property type="project" value="InterPro"/>
</dbReference>
<keyword evidence="9" id="KW-1185">Reference proteome</keyword>
<comment type="caution">
    <text evidence="8">The sequence shown here is derived from an EMBL/GenBank/DDBJ whole genome shotgun (WGS) entry which is preliminary data.</text>
</comment>